<reference evidence="3" key="5">
    <citation type="submission" date="2015-06" db="UniProtKB">
        <authorList>
            <consortium name="EnsemblFungi"/>
        </authorList>
    </citation>
    <scope>IDENTIFICATION</scope>
    <source>
        <strain evidence="3">ATCC 64411</strain>
    </source>
</reference>
<reference evidence="2" key="1">
    <citation type="submission" date="2010-05" db="EMBL/GenBank/DDBJ databases">
        <title>The Genome Sequence of Magnaporthe poae strain ATCC 64411.</title>
        <authorList>
            <consortium name="The Broad Institute Genome Sequencing Platform"/>
            <consortium name="Broad Institute Genome Sequencing Center for Infectious Disease"/>
            <person name="Ma L.-J."/>
            <person name="Dead R."/>
            <person name="Young S."/>
            <person name="Zeng Q."/>
            <person name="Koehrsen M."/>
            <person name="Alvarado L."/>
            <person name="Berlin A."/>
            <person name="Chapman S.B."/>
            <person name="Chen Z."/>
            <person name="Freedman E."/>
            <person name="Gellesch M."/>
            <person name="Goldberg J."/>
            <person name="Griggs A."/>
            <person name="Gujja S."/>
            <person name="Heilman E.R."/>
            <person name="Heiman D."/>
            <person name="Hepburn T."/>
            <person name="Howarth C."/>
            <person name="Jen D."/>
            <person name="Larson L."/>
            <person name="Mehta T."/>
            <person name="Neiman D."/>
            <person name="Pearson M."/>
            <person name="Roberts A."/>
            <person name="Saif S."/>
            <person name="Shea T."/>
            <person name="Shenoy N."/>
            <person name="Sisk P."/>
            <person name="Stolte C."/>
            <person name="Sykes S."/>
            <person name="Walk T."/>
            <person name="White J."/>
            <person name="Yandava C."/>
            <person name="Haas B."/>
            <person name="Nusbaum C."/>
            <person name="Birren B."/>
        </authorList>
    </citation>
    <scope>NUCLEOTIDE SEQUENCE</scope>
    <source>
        <strain evidence="2">ATCC 64411</strain>
    </source>
</reference>
<dbReference type="Proteomes" id="UP000011715">
    <property type="component" value="Unassembled WGS sequence"/>
</dbReference>
<reference evidence="3" key="4">
    <citation type="journal article" date="2015" name="G3 (Bethesda)">
        <title>Genome sequences of three phytopathogenic species of the Magnaporthaceae family of fungi.</title>
        <authorList>
            <person name="Okagaki L.H."/>
            <person name="Nunes C.C."/>
            <person name="Sailsbery J."/>
            <person name="Clay B."/>
            <person name="Brown D."/>
            <person name="John T."/>
            <person name="Oh Y."/>
            <person name="Young N."/>
            <person name="Fitzgerald M."/>
            <person name="Haas B.J."/>
            <person name="Zeng Q."/>
            <person name="Young S."/>
            <person name="Adiconis X."/>
            <person name="Fan L."/>
            <person name="Levin J.Z."/>
            <person name="Mitchell T.K."/>
            <person name="Okubara P.A."/>
            <person name="Farman M.L."/>
            <person name="Kohn L.M."/>
            <person name="Birren B."/>
            <person name="Ma L.-J."/>
            <person name="Dean R.A."/>
        </authorList>
    </citation>
    <scope>NUCLEOTIDE SEQUENCE</scope>
    <source>
        <strain evidence="3">ATCC 64411 / 73-15</strain>
    </source>
</reference>
<dbReference type="OrthoDB" id="5347061at2759"/>
<organism evidence="3 4">
    <name type="scientific">Magnaporthiopsis poae (strain ATCC 64411 / 73-15)</name>
    <name type="common">Kentucky bluegrass fungus</name>
    <name type="synonym">Magnaporthe poae</name>
    <dbReference type="NCBI Taxonomy" id="644358"/>
    <lineage>
        <taxon>Eukaryota</taxon>
        <taxon>Fungi</taxon>
        <taxon>Dikarya</taxon>
        <taxon>Ascomycota</taxon>
        <taxon>Pezizomycotina</taxon>
        <taxon>Sordariomycetes</taxon>
        <taxon>Sordariomycetidae</taxon>
        <taxon>Magnaporthales</taxon>
        <taxon>Magnaporthaceae</taxon>
        <taxon>Magnaporthiopsis</taxon>
    </lineage>
</organism>
<proteinExistence type="predicted"/>
<dbReference type="AlphaFoldDB" id="A0A0C4DWZ5"/>
<dbReference type="Pfam" id="PF06985">
    <property type="entry name" value="HET"/>
    <property type="match status" value="1"/>
</dbReference>
<dbReference type="eggNOG" id="ENOG502T8KX">
    <property type="taxonomic scope" value="Eukaryota"/>
</dbReference>
<feature type="domain" description="Heterokaryon incompatibility" evidence="1">
    <location>
        <begin position="198"/>
        <end position="374"/>
    </location>
</feature>
<evidence type="ECO:0000313" key="4">
    <source>
        <dbReference type="Proteomes" id="UP000011715"/>
    </source>
</evidence>
<reference evidence="2" key="3">
    <citation type="submission" date="2011-03" db="EMBL/GenBank/DDBJ databases">
        <title>Annotation of Magnaporthe poae ATCC 64411.</title>
        <authorList>
            <person name="Ma L.-J."/>
            <person name="Dead R."/>
            <person name="Young S.K."/>
            <person name="Zeng Q."/>
            <person name="Gargeya S."/>
            <person name="Fitzgerald M."/>
            <person name="Haas B."/>
            <person name="Abouelleil A."/>
            <person name="Alvarado L."/>
            <person name="Arachchi H.M."/>
            <person name="Berlin A."/>
            <person name="Brown A."/>
            <person name="Chapman S.B."/>
            <person name="Chen Z."/>
            <person name="Dunbar C."/>
            <person name="Freedman E."/>
            <person name="Gearin G."/>
            <person name="Gellesch M."/>
            <person name="Goldberg J."/>
            <person name="Griggs A."/>
            <person name="Gujja S."/>
            <person name="Heiman D."/>
            <person name="Howarth C."/>
            <person name="Larson L."/>
            <person name="Lui A."/>
            <person name="MacDonald P.J.P."/>
            <person name="Mehta T."/>
            <person name="Montmayeur A."/>
            <person name="Murphy C."/>
            <person name="Neiman D."/>
            <person name="Pearson M."/>
            <person name="Priest M."/>
            <person name="Roberts A."/>
            <person name="Saif S."/>
            <person name="Shea T."/>
            <person name="Shenoy N."/>
            <person name="Sisk P."/>
            <person name="Stolte C."/>
            <person name="Sykes S."/>
            <person name="Yandava C."/>
            <person name="Wortman J."/>
            <person name="Nusbaum C."/>
            <person name="Birren B."/>
        </authorList>
    </citation>
    <scope>NUCLEOTIDE SEQUENCE</scope>
    <source>
        <strain evidence="2">ATCC 64411</strain>
    </source>
</reference>
<dbReference type="EMBL" id="ADBL01001066">
    <property type="status" value="NOT_ANNOTATED_CDS"/>
    <property type="molecule type" value="Genomic_DNA"/>
</dbReference>
<dbReference type="EnsemblFungi" id="MAPG_04530T0">
    <property type="protein sequence ID" value="MAPG_04530T0"/>
    <property type="gene ID" value="MAPG_04530"/>
</dbReference>
<dbReference type="VEuPathDB" id="FungiDB:MAPG_04530"/>
<evidence type="ECO:0000259" key="1">
    <source>
        <dbReference type="Pfam" id="PF06985"/>
    </source>
</evidence>
<reference evidence="4" key="2">
    <citation type="submission" date="2010-05" db="EMBL/GenBank/DDBJ databases">
        <title>The genome sequence of Magnaporthe poae strain ATCC 64411.</title>
        <authorList>
            <person name="Ma L.-J."/>
            <person name="Dead R."/>
            <person name="Young S."/>
            <person name="Zeng Q."/>
            <person name="Koehrsen M."/>
            <person name="Alvarado L."/>
            <person name="Berlin A."/>
            <person name="Chapman S.B."/>
            <person name="Chen Z."/>
            <person name="Freedman E."/>
            <person name="Gellesch M."/>
            <person name="Goldberg J."/>
            <person name="Griggs A."/>
            <person name="Gujja S."/>
            <person name="Heilman E.R."/>
            <person name="Heiman D."/>
            <person name="Hepburn T."/>
            <person name="Howarth C."/>
            <person name="Jen D."/>
            <person name="Larson L."/>
            <person name="Mehta T."/>
            <person name="Neiman D."/>
            <person name="Pearson M."/>
            <person name="Roberts A."/>
            <person name="Saif S."/>
            <person name="Shea T."/>
            <person name="Shenoy N."/>
            <person name="Sisk P."/>
            <person name="Stolte C."/>
            <person name="Sykes S."/>
            <person name="Walk T."/>
            <person name="White J."/>
            <person name="Yandava C."/>
            <person name="Haas B."/>
            <person name="Nusbaum C."/>
            <person name="Birren B."/>
        </authorList>
    </citation>
    <scope>NUCLEOTIDE SEQUENCE [LARGE SCALE GENOMIC DNA]</scope>
    <source>
        <strain evidence="4">ATCC 64411 / 73-15</strain>
    </source>
</reference>
<sequence>MSLLKGGTMKPETGADPEAWKQCSHCKELCGGVYDKKIKLSDIVVSASKCSRCWALRVVLGHVTDTSDGSTTLVGSIWHDNTLEIGIIGPGHTFDTAPGFKIYLVADDAQGKHARLNPTLGIPIAVSPTHENYRRIKESREERYALAKSWLLECVSSHGRCKADDEGYALPRRLLDTSGDQEIRLIRTEDSLLPRAAYVALSYCWGPNGGNLCTLKSNLEQHMMGIPITSLPQTIQDVVFACKQLGQRHLWVDALCIIQDDPDDKRTQIPQMADIYSGALLVVSAAASSGVLEGCPLAPTELQPAQPQVFELAYAPATGGLPGEEPERRVTVAVERMEHERCRKLPGHWAHETFDQDARDVVNPIEERAWCFQERFLARRTLFIGKGELSWICASEVQCECRKSGPQVTTREGDRVFAHRYTLSQVSVKKLFLESELDKTYSFLWSDIVTEYSARMLTQFGDRVAALEGVSVAFRRRWPHIYRVEDYAFGCWRPFLGDLLVWTTSGEPVSAQIDRELFPSWSWASCGRPVTFTSWIWYGVHPKSWAQVLGLEVQLAGAGGGFGHGKGTLAIRAPLLPAGGEVVKDDDGTEEILFTPLDPQLSFLRGWPVFDNPSKDPGTAKTVTHLVMLASYPYRGRVQKSRPLSCALLCVAPVPGRVGEFCRVGMITTPRIKEDFWGFRFERLLRPHVTEFKLV</sequence>
<dbReference type="OMA" id="MEHERCR"/>
<dbReference type="PANTHER" id="PTHR33112">
    <property type="entry name" value="DOMAIN PROTEIN, PUTATIVE-RELATED"/>
    <property type="match status" value="1"/>
</dbReference>
<gene>
    <name evidence="2" type="ORF">MAPG_04530</name>
</gene>
<name>A0A0C4DWZ5_MAGP6</name>
<keyword evidence="4" id="KW-1185">Reference proteome</keyword>
<dbReference type="PANTHER" id="PTHR33112:SF16">
    <property type="entry name" value="HETEROKARYON INCOMPATIBILITY DOMAIN-CONTAINING PROTEIN"/>
    <property type="match status" value="1"/>
</dbReference>
<protein>
    <recommendedName>
        <fullName evidence="1">Heterokaryon incompatibility domain-containing protein</fullName>
    </recommendedName>
</protein>
<dbReference type="EMBL" id="GL876968">
    <property type="protein sequence ID" value="KLU85507.1"/>
    <property type="molecule type" value="Genomic_DNA"/>
</dbReference>
<accession>A0A0C4DWZ5</accession>
<evidence type="ECO:0000313" key="3">
    <source>
        <dbReference type="EnsemblFungi" id="MAPG_04530T0"/>
    </source>
</evidence>
<evidence type="ECO:0000313" key="2">
    <source>
        <dbReference type="EMBL" id="KLU85507.1"/>
    </source>
</evidence>
<dbReference type="InterPro" id="IPR010730">
    <property type="entry name" value="HET"/>
</dbReference>